<dbReference type="EMBL" id="CATWAF010000013">
    <property type="protein sequence ID" value="CAJ0708021.1"/>
    <property type="molecule type" value="Genomic_DNA"/>
</dbReference>
<name>A0AAD2ETQ2_9RALS</name>
<keyword evidence="2" id="KW-1185">Reference proteome</keyword>
<dbReference type="Proteomes" id="UP001189915">
    <property type="component" value="Unassembled WGS sequence"/>
</dbReference>
<organism evidence="1 2">
    <name type="scientific">Ralstonia wenshanensis</name>
    <dbReference type="NCBI Taxonomy" id="2842456"/>
    <lineage>
        <taxon>Bacteria</taxon>
        <taxon>Pseudomonadati</taxon>
        <taxon>Pseudomonadota</taxon>
        <taxon>Betaproteobacteria</taxon>
        <taxon>Burkholderiales</taxon>
        <taxon>Burkholderiaceae</taxon>
        <taxon>Ralstonia</taxon>
    </lineage>
</organism>
<reference evidence="1 2" key="1">
    <citation type="submission" date="2023-07" db="EMBL/GenBank/DDBJ databases">
        <authorList>
            <person name="Peeters C."/>
        </authorList>
    </citation>
    <scope>NUCLEOTIDE SEQUENCE [LARGE SCALE GENOMIC DNA]</scope>
    <source>
        <strain evidence="1 2">LMG 18091</strain>
    </source>
</reference>
<gene>
    <name evidence="1" type="ORF">LMG18091_05115</name>
</gene>
<proteinExistence type="predicted"/>
<evidence type="ECO:0000313" key="2">
    <source>
        <dbReference type="Proteomes" id="UP001189915"/>
    </source>
</evidence>
<evidence type="ECO:0000313" key="1">
    <source>
        <dbReference type="EMBL" id="CAJ0708021.1"/>
    </source>
</evidence>
<dbReference type="AlphaFoldDB" id="A0AAD2ETQ2"/>
<accession>A0AAD2ETQ2</accession>
<protein>
    <submittedName>
        <fullName evidence="1">Uncharacterized protein</fullName>
    </submittedName>
</protein>
<sequence length="83" mass="9331">MSKGIGLANGQRIQICPQDDSSFRCSARQARYHARATQAPHNLIADILKLTRDDIRRSVLFKAQLGMGMQVASQFRPVRMMLS</sequence>
<comment type="caution">
    <text evidence="1">The sequence shown here is derived from an EMBL/GenBank/DDBJ whole genome shotgun (WGS) entry which is preliminary data.</text>
</comment>